<proteinExistence type="predicted"/>
<dbReference type="NCBIfam" id="TIGR04390">
    <property type="entry name" value="OMP_YaiO_dom"/>
    <property type="match status" value="1"/>
</dbReference>
<keyword evidence="1" id="KW-0732">Signal</keyword>
<dbReference type="Pfam" id="PF19413">
    <property type="entry name" value="YaiO"/>
    <property type="match status" value="1"/>
</dbReference>
<gene>
    <name evidence="3" type="primary">yaiO</name>
    <name evidence="3" type="ORF">EIK76_12455</name>
</gene>
<sequence>MMKSFVFMLSAFMPVCAVAADSYQLESGAGYEQLSDSFADGSFYYAGLRHATTDYGWGARWQRSKRFDLKDQEWLTDGYYKLSDDLTWLGQAAYSPQNRVRPELSLGSQLAWQWTKGWVVTPGVSVSNDDQQDSRSYSLMNEHYRGSWRYAYTLYHSRPEDTGSANTHVLQASYYFNDTDYLTALLVKGKELERLPNRVLVMDVTRIGLFGQFAFATDWSLLYNLSWSEQDVLYEKTEVGLGVRYTL</sequence>
<reference evidence="3 4" key="1">
    <citation type="submission" date="2018-11" db="EMBL/GenBank/DDBJ databases">
        <title>Draft genome analysis of Rheinheimera mesophila isolated from an industrial waste site.</title>
        <authorList>
            <person name="Yu Q."/>
            <person name="Qi Y."/>
            <person name="Zhang H."/>
            <person name="Lu Y."/>
            <person name="Pu J."/>
        </authorList>
    </citation>
    <scope>NUCLEOTIDE SEQUENCE [LARGE SCALE GENOMIC DNA]</scope>
    <source>
        <strain evidence="3 4">IITR13</strain>
    </source>
</reference>
<dbReference type="Proteomes" id="UP000276260">
    <property type="component" value="Unassembled WGS sequence"/>
</dbReference>
<dbReference type="OrthoDB" id="6238061at2"/>
<evidence type="ECO:0000313" key="4">
    <source>
        <dbReference type="Proteomes" id="UP000276260"/>
    </source>
</evidence>
<dbReference type="AlphaFoldDB" id="A0A3P3QGS7"/>
<dbReference type="RefSeq" id="WP_082101801.1">
    <property type="nucleotide sequence ID" value="NZ_LAVS01000011.1"/>
</dbReference>
<keyword evidence="4" id="KW-1185">Reference proteome</keyword>
<accession>A0A3P3QGS7</accession>
<protein>
    <submittedName>
        <fullName evidence="3">YaiO family outer membrane beta-barrel protein</fullName>
    </submittedName>
</protein>
<feature type="signal peptide" evidence="1">
    <location>
        <begin position="1"/>
        <end position="19"/>
    </location>
</feature>
<evidence type="ECO:0000313" key="3">
    <source>
        <dbReference type="EMBL" id="RRJ20328.1"/>
    </source>
</evidence>
<evidence type="ECO:0000256" key="1">
    <source>
        <dbReference type="SAM" id="SignalP"/>
    </source>
</evidence>
<feature type="chain" id="PRO_5018001829" evidence="1">
    <location>
        <begin position="20"/>
        <end position="247"/>
    </location>
</feature>
<name>A0A3P3QGS7_9GAMM</name>
<evidence type="ECO:0000259" key="2">
    <source>
        <dbReference type="Pfam" id="PF19413"/>
    </source>
</evidence>
<dbReference type="EMBL" id="RRCF01000003">
    <property type="protein sequence ID" value="RRJ20328.1"/>
    <property type="molecule type" value="Genomic_DNA"/>
</dbReference>
<dbReference type="InterPro" id="IPR030887">
    <property type="entry name" value="Beta-barrel_YaiO"/>
</dbReference>
<feature type="domain" description="YaiO beta-barrel" evidence="2">
    <location>
        <begin position="25"/>
        <end position="185"/>
    </location>
</feature>
<comment type="caution">
    <text evidence="3">The sequence shown here is derived from an EMBL/GenBank/DDBJ whole genome shotgun (WGS) entry which is preliminary data.</text>
</comment>
<organism evidence="3 4">
    <name type="scientific">Rheinheimera mesophila</name>
    <dbReference type="NCBI Taxonomy" id="1547515"/>
    <lineage>
        <taxon>Bacteria</taxon>
        <taxon>Pseudomonadati</taxon>
        <taxon>Pseudomonadota</taxon>
        <taxon>Gammaproteobacteria</taxon>
        <taxon>Chromatiales</taxon>
        <taxon>Chromatiaceae</taxon>
        <taxon>Rheinheimera</taxon>
    </lineage>
</organism>